<dbReference type="Gene3D" id="1.20.120.450">
    <property type="entry name" value="dinb family like domain"/>
    <property type="match status" value="1"/>
</dbReference>
<dbReference type="GO" id="GO:0016787">
    <property type="term" value="F:hydrolase activity"/>
    <property type="evidence" value="ECO:0007669"/>
    <property type="project" value="UniProtKB-UniRule"/>
</dbReference>
<keyword evidence="2 5" id="KW-0479">Metal-binding</keyword>
<dbReference type="GO" id="GO:0008270">
    <property type="term" value="F:zinc ion binding"/>
    <property type="evidence" value="ECO:0007669"/>
    <property type="project" value="UniProtKB-UniRule"/>
</dbReference>
<evidence type="ECO:0000313" key="7">
    <source>
        <dbReference type="EMBL" id="OEH91572.1"/>
    </source>
</evidence>
<evidence type="ECO:0000259" key="6">
    <source>
        <dbReference type="Pfam" id="PF12867"/>
    </source>
</evidence>
<dbReference type="STRING" id="1305675.BFG57_04140"/>
<dbReference type="EC" id="3.-.-.-" evidence="5"/>
<dbReference type="InterPro" id="IPR024775">
    <property type="entry name" value="DinB-like"/>
</dbReference>
<comment type="subcellular location">
    <subcellularLocation>
        <location evidence="5">Cytoplasm</location>
    </subcellularLocation>
</comment>
<evidence type="ECO:0000256" key="1">
    <source>
        <dbReference type="ARBA" id="ARBA00022490"/>
    </source>
</evidence>
<name>A0A1E5LBW3_9BACI</name>
<feature type="binding site" evidence="5">
    <location>
        <position position="159"/>
    </location>
    <ligand>
        <name>Zn(2+)</name>
        <dbReference type="ChEBI" id="CHEBI:29105"/>
    </ligand>
</feature>
<keyword evidence="3 5" id="KW-0378">Hydrolase</keyword>
<evidence type="ECO:0000256" key="4">
    <source>
        <dbReference type="ARBA" id="ARBA00022833"/>
    </source>
</evidence>
<reference evidence="7 8" key="1">
    <citation type="submission" date="2016-08" db="EMBL/GenBank/DDBJ databases">
        <title>Genome of Bacillus solimangrovi GH2-4.</title>
        <authorList>
            <person name="Lim S."/>
            <person name="Kim B.-C."/>
        </authorList>
    </citation>
    <scope>NUCLEOTIDE SEQUENCE [LARGE SCALE GENOMIC DNA]</scope>
    <source>
        <strain evidence="7 8">GH2-4</strain>
    </source>
</reference>
<gene>
    <name evidence="7" type="ORF">BFG57_04140</name>
</gene>
<accession>A0A1E5LBW3</accession>
<comment type="subunit">
    <text evidence="5">Homodimer.</text>
</comment>
<dbReference type="InterPro" id="IPR034660">
    <property type="entry name" value="DinB/YfiT-like"/>
</dbReference>
<dbReference type="GO" id="GO:0005737">
    <property type="term" value="C:cytoplasm"/>
    <property type="evidence" value="ECO:0007669"/>
    <property type="project" value="UniProtKB-SubCell"/>
</dbReference>
<comment type="similarity">
    <text evidence="5">Belongs to the metal hydrolase YfiT family.</text>
</comment>
<comment type="cofactor">
    <cofactor evidence="5">
        <name>Zn(2+)</name>
        <dbReference type="ChEBI" id="CHEBI:29105"/>
    </cofactor>
    <text evidence="5">Binds 1 zinc ion per subunit.</text>
</comment>
<protein>
    <recommendedName>
        <fullName evidence="5">Putative metal-dependent hydrolase BFG57_04140</fullName>
        <ecNumber evidence="5">3.-.-.-</ecNumber>
    </recommendedName>
</protein>
<feature type="binding site" evidence="5">
    <location>
        <position position="64"/>
    </location>
    <ligand>
        <name>Zn(2+)</name>
        <dbReference type="ChEBI" id="CHEBI:29105"/>
    </ligand>
</feature>
<dbReference type="Proteomes" id="UP000095209">
    <property type="component" value="Unassembled WGS sequence"/>
</dbReference>
<feature type="binding site" evidence="5">
    <location>
        <position position="155"/>
    </location>
    <ligand>
        <name>Zn(2+)</name>
        <dbReference type="ChEBI" id="CHEBI:29105"/>
    </ligand>
</feature>
<organism evidence="7 8">
    <name type="scientific">Bacillus solimangrovi</name>
    <dbReference type="NCBI Taxonomy" id="1305675"/>
    <lineage>
        <taxon>Bacteria</taxon>
        <taxon>Bacillati</taxon>
        <taxon>Bacillota</taxon>
        <taxon>Bacilli</taxon>
        <taxon>Bacillales</taxon>
        <taxon>Bacillaceae</taxon>
        <taxon>Bacillus</taxon>
    </lineage>
</organism>
<keyword evidence="8" id="KW-1185">Reference proteome</keyword>
<evidence type="ECO:0000256" key="3">
    <source>
        <dbReference type="ARBA" id="ARBA00022801"/>
    </source>
</evidence>
<dbReference type="InterPro" id="IPR023774">
    <property type="entry name" value="Put_metal_dep_hydrolase_YfiT"/>
</dbReference>
<comment type="function">
    <text evidence="5">Possible metal-dependent hydrolase.</text>
</comment>
<dbReference type="SUPFAM" id="SSF109854">
    <property type="entry name" value="DinB/YfiT-like putative metalloenzymes"/>
    <property type="match status" value="1"/>
</dbReference>
<dbReference type="EMBL" id="MJEH01000055">
    <property type="protein sequence ID" value="OEH91572.1"/>
    <property type="molecule type" value="Genomic_DNA"/>
</dbReference>
<dbReference type="HAMAP" id="MF_01256">
    <property type="entry name" value="YfiT_hydrol"/>
    <property type="match status" value="1"/>
</dbReference>
<proteinExistence type="inferred from homology"/>
<sequence>MDLRYPIGEFDYVGDPTQEIVESWIKEIESTPSQLKKAVSGLSDEQLDKVYREGGWTVRQVVHHIVDSHINSYTRFKLALTEDNPTIKLYEEAKWAELPDTKLPIEVSLQLLESLHIRWVVLLRSLNKAELEKTFQHPESGTVKLSTNVGIYAWHGRHHIAHITSLRERMNW</sequence>
<dbReference type="AlphaFoldDB" id="A0A1E5LBW3"/>
<comment type="caution">
    <text evidence="7">The sequence shown here is derived from an EMBL/GenBank/DDBJ whole genome shotgun (WGS) entry which is preliminary data.</text>
</comment>
<evidence type="ECO:0000256" key="2">
    <source>
        <dbReference type="ARBA" id="ARBA00022723"/>
    </source>
</evidence>
<dbReference type="Pfam" id="PF12867">
    <property type="entry name" value="DinB_2"/>
    <property type="match status" value="1"/>
</dbReference>
<dbReference type="NCBIfam" id="NF009807">
    <property type="entry name" value="PRK13291.1"/>
    <property type="match status" value="1"/>
</dbReference>
<feature type="domain" description="DinB-like" evidence="6">
    <location>
        <begin position="28"/>
        <end position="163"/>
    </location>
</feature>
<evidence type="ECO:0000313" key="8">
    <source>
        <dbReference type="Proteomes" id="UP000095209"/>
    </source>
</evidence>
<evidence type="ECO:0000256" key="5">
    <source>
        <dbReference type="HAMAP-Rule" id="MF_01256"/>
    </source>
</evidence>
<dbReference type="OrthoDB" id="9796039at2"/>
<keyword evidence="1 5" id="KW-0963">Cytoplasm</keyword>
<keyword evidence="4 5" id="KW-0862">Zinc</keyword>
<dbReference type="RefSeq" id="WP_069718310.1">
    <property type="nucleotide sequence ID" value="NZ_MJEH01000055.1"/>
</dbReference>